<dbReference type="SMART" id="SM00184">
    <property type="entry name" value="RING"/>
    <property type="match status" value="1"/>
</dbReference>
<reference evidence="12 13" key="1">
    <citation type="submission" date="2015-04" db="EMBL/GenBank/DDBJ databases">
        <title>The draft genome sequence of Fusarium langsethiae, a T-2/HT-2 mycotoxin producer.</title>
        <authorList>
            <person name="Lysoe E."/>
            <person name="Divon H.H."/>
            <person name="Terzi V."/>
            <person name="Orru L."/>
            <person name="Lamontanara A."/>
            <person name="Kolseth A.-K."/>
            <person name="Frandsen R.J."/>
            <person name="Nielsen K."/>
            <person name="Thrane U."/>
        </authorList>
    </citation>
    <scope>NUCLEOTIDE SEQUENCE [LARGE SCALE GENOMIC DNA]</scope>
    <source>
        <strain evidence="12 13">Fl201059</strain>
    </source>
</reference>
<dbReference type="PANTHER" id="PTHR46905">
    <property type="entry name" value="RING-H2 FINGER PROTEIN ATL78"/>
    <property type="match status" value="1"/>
</dbReference>
<evidence type="ECO:0000256" key="10">
    <source>
        <dbReference type="SAM" id="MobiDB-lite"/>
    </source>
</evidence>
<keyword evidence="5" id="KW-0862">Zinc</keyword>
<dbReference type="SUPFAM" id="SSF57850">
    <property type="entry name" value="RING/U-box"/>
    <property type="match status" value="1"/>
</dbReference>
<dbReference type="GO" id="GO:0008270">
    <property type="term" value="F:zinc ion binding"/>
    <property type="evidence" value="ECO:0007669"/>
    <property type="project" value="UniProtKB-KW"/>
</dbReference>
<evidence type="ECO:0000256" key="7">
    <source>
        <dbReference type="ARBA" id="ARBA00023136"/>
    </source>
</evidence>
<comment type="caution">
    <text evidence="12">The sequence shown here is derived from an EMBL/GenBank/DDBJ whole genome shotgun (WGS) entry which is preliminary data.</text>
</comment>
<protein>
    <submittedName>
        <fullName evidence="12">Ring-finger containing protein</fullName>
    </submittedName>
</protein>
<dbReference type="InterPro" id="IPR013083">
    <property type="entry name" value="Znf_RING/FYVE/PHD"/>
</dbReference>
<keyword evidence="13" id="KW-1185">Reference proteome</keyword>
<evidence type="ECO:0000256" key="1">
    <source>
        <dbReference type="ARBA" id="ARBA00004167"/>
    </source>
</evidence>
<keyword evidence="9" id="KW-0863">Zinc-finger</keyword>
<sequence length="594" mass="65188">MEPMDYIASNGHHRSNGHYDPVHSASTYWASPHPQSQNPGPYPWQAQAPSLPHIYSHHVGPPVPSSGPDPYSHHAAMLPPLQGLPPPGPFSGSMHGPISPRLNAHPQSYRNSMPVPVPSVPASIGNHSHDAAFANQIPGGTHMDWQSPMAGPEANSMHRPNYGYPDSGANNFGHSYSNQYFSNFAPAPQPPLPYYPASTRRSHFSTASIATRGFGGISSPNRPAPPSTGFRRSHPRQRRSTSSRTMATEVGREDEDEGYYGPPDYLLHSPGGSDSSQDADEVFIRQMQIARGSVSTKMVASKITLRSLQSVELEELPEADRSCVICYNDYCVETPEGVKEAPLRLPKCGHVFGDHCIKKWFEDSDSCPYCRDKLHAEPKTQSSSSARAFMNLMRSRGLNAPPGMAAQQLPDEVLAHLRAHHTIADHQRNGSPPHAVTASRRSPPGEGVEHHHRRTRARHDNANTHDTLPVPESRNRTVSTETPPQPTVPAVELPSIRPQPEQLPAERQTQEWGRGHVQDANPVSTSGQDRSAEAQLPPAVLPELSPYPSQDGQDQHLRARTLRNPLQVQTGSPYEGLGNNETAPDMPYHSNHKW</sequence>
<evidence type="ECO:0000256" key="4">
    <source>
        <dbReference type="ARBA" id="ARBA00022723"/>
    </source>
</evidence>
<dbReference type="GO" id="GO:0016567">
    <property type="term" value="P:protein ubiquitination"/>
    <property type="evidence" value="ECO:0007669"/>
    <property type="project" value="InterPro"/>
</dbReference>
<evidence type="ECO:0000256" key="8">
    <source>
        <dbReference type="ARBA" id="ARBA00024209"/>
    </source>
</evidence>
<dbReference type="GO" id="GO:0016740">
    <property type="term" value="F:transferase activity"/>
    <property type="evidence" value="ECO:0007669"/>
    <property type="project" value="UniProtKB-KW"/>
</dbReference>
<keyword evidence="2" id="KW-0808">Transferase</keyword>
<keyword evidence="4" id="KW-0479">Metal-binding</keyword>
<dbReference type="InterPro" id="IPR044602">
    <property type="entry name" value="ATL10/ATL72-79-like"/>
</dbReference>
<feature type="region of interest" description="Disordered" evidence="10">
    <location>
        <begin position="424"/>
        <end position="594"/>
    </location>
</feature>
<dbReference type="InterPro" id="IPR001841">
    <property type="entry name" value="Znf_RING"/>
</dbReference>
<feature type="domain" description="RING-type" evidence="11">
    <location>
        <begin position="323"/>
        <end position="371"/>
    </location>
</feature>
<dbReference type="PANTHER" id="PTHR46905:SF7">
    <property type="entry name" value="RING-H2 FINGER PROTEIN ATL78"/>
    <property type="match status" value="1"/>
</dbReference>
<name>A0A0N0DI77_FUSLA</name>
<evidence type="ECO:0000256" key="6">
    <source>
        <dbReference type="ARBA" id="ARBA00022989"/>
    </source>
</evidence>
<dbReference type="AlphaFoldDB" id="A0A0N0DI77"/>
<accession>A0A0N0DI77</accession>
<dbReference type="Proteomes" id="UP000037904">
    <property type="component" value="Unassembled WGS sequence"/>
</dbReference>
<dbReference type="Gene3D" id="3.30.40.10">
    <property type="entry name" value="Zinc/RING finger domain, C3HC4 (zinc finger)"/>
    <property type="match status" value="1"/>
</dbReference>
<comment type="subcellular location">
    <subcellularLocation>
        <location evidence="1">Membrane</location>
        <topology evidence="1">Single-pass membrane protein</topology>
    </subcellularLocation>
</comment>
<evidence type="ECO:0000313" key="13">
    <source>
        <dbReference type="Proteomes" id="UP000037904"/>
    </source>
</evidence>
<evidence type="ECO:0000256" key="2">
    <source>
        <dbReference type="ARBA" id="ARBA00022679"/>
    </source>
</evidence>
<evidence type="ECO:0000259" key="11">
    <source>
        <dbReference type="PROSITE" id="PS50089"/>
    </source>
</evidence>
<dbReference type="GO" id="GO:0016020">
    <property type="term" value="C:membrane"/>
    <property type="evidence" value="ECO:0007669"/>
    <property type="project" value="UniProtKB-SubCell"/>
</dbReference>
<organism evidence="12 13">
    <name type="scientific">Fusarium langsethiae</name>
    <dbReference type="NCBI Taxonomy" id="179993"/>
    <lineage>
        <taxon>Eukaryota</taxon>
        <taxon>Fungi</taxon>
        <taxon>Dikarya</taxon>
        <taxon>Ascomycota</taxon>
        <taxon>Pezizomycotina</taxon>
        <taxon>Sordariomycetes</taxon>
        <taxon>Hypocreomycetidae</taxon>
        <taxon>Hypocreales</taxon>
        <taxon>Nectriaceae</taxon>
        <taxon>Fusarium</taxon>
    </lineage>
</organism>
<feature type="region of interest" description="Disordered" evidence="10">
    <location>
        <begin position="210"/>
        <end position="277"/>
    </location>
</feature>
<keyword evidence="7" id="KW-0472">Membrane</keyword>
<evidence type="ECO:0000256" key="3">
    <source>
        <dbReference type="ARBA" id="ARBA00022692"/>
    </source>
</evidence>
<evidence type="ECO:0000256" key="5">
    <source>
        <dbReference type="ARBA" id="ARBA00022833"/>
    </source>
</evidence>
<gene>
    <name evidence="12" type="ORF">FLAG1_00413</name>
</gene>
<proteinExistence type="inferred from homology"/>
<evidence type="ECO:0000313" key="12">
    <source>
        <dbReference type="EMBL" id="KPA46551.1"/>
    </source>
</evidence>
<comment type="similarity">
    <text evidence="8">Belongs to the RING-type zinc finger family. ATL subfamily.</text>
</comment>
<dbReference type="EMBL" id="JXCE01000003">
    <property type="protein sequence ID" value="KPA46551.1"/>
    <property type="molecule type" value="Genomic_DNA"/>
</dbReference>
<evidence type="ECO:0000256" key="9">
    <source>
        <dbReference type="PROSITE-ProRule" id="PRU00175"/>
    </source>
</evidence>
<dbReference type="Pfam" id="PF13639">
    <property type="entry name" value="zf-RING_2"/>
    <property type="match status" value="1"/>
</dbReference>
<dbReference type="PROSITE" id="PS50089">
    <property type="entry name" value="ZF_RING_2"/>
    <property type="match status" value="1"/>
</dbReference>
<keyword evidence="6" id="KW-1133">Transmembrane helix</keyword>
<keyword evidence="3" id="KW-0812">Transmembrane</keyword>
<feature type="compositionally biased region" description="Basic residues" evidence="10">
    <location>
        <begin position="231"/>
        <end position="241"/>
    </location>
</feature>